<dbReference type="Proteomes" id="UP000237968">
    <property type="component" value="Unassembled WGS sequence"/>
</dbReference>
<sequence>MTENGPPYIAPALKMLRRAYPNGIPDVDILPIMAVLSDAGLSNRNVAAVLGHYHDRSYKDFLYQASTCSLDEDVTELAKFAVRDHLSRFGYEEWKSALD</sequence>
<dbReference type="InterPro" id="IPR044918">
    <property type="entry name" value="DUF3349_helical"/>
</dbReference>
<keyword evidence="2" id="KW-1185">Reference proteome</keyword>
<name>A0A2S9XD42_9BACT</name>
<reference evidence="1 2" key="1">
    <citation type="submission" date="2018-03" db="EMBL/GenBank/DDBJ databases">
        <title>Draft Genome Sequences of the Obligatory Marine Myxobacteria Enhygromyxa salina SWB005.</title>
        <authorList>
            <person name="Poehlein A."/>
            <person name="Moghaddam J.A."/>
            <person name="Harms H."/>
            <person name="Alanjari M."/>
            <person name="Koenig G.M."/>
            <person name="Daniel R."/>
            <person name="Schaeberle T.F."/>
        </authorList>
    </citation>
    <scope>NUCLEOTIDE SEQUENCE [LARGE SCALE GENOMIC DNA]</scope>
    <source>
        <strain evidence="1 2">SWB005</strain>
    </source>
</reference>
<evidence type="ECO:0000313" key="1">
    <source>
        <dbReference type="EMBL" id="PRP90788.1"/>
    </source>
</evidence>
<organism evidence="1 2">
    <name type="scientific">Enhygromyxa salina</name>
    <dbReference type="NCBI Taxonomy" id="215803"/>
    <lineage>
        <taxon>Bacteria</taxon>
        <taxon>Pseudomonadati</taxon>
        <taxon>Myxococcota</taxon>
        <taxon>Polyangia</taxon>
        <taxon>Nannocystales</taxon>
        <taxon>Nannocystaceae</taxon>
        <taxon>Enhygromyxa</taxon>
    </lineage>
</organism>
<proteinExistence type="predicted"/>
<accession>A0A2S9XD42</accession>
<dbReference type="RefSeq" id="WP_106395397.1">
    <property type="nucleotide sequence ID" value="NZ_PVNK01000269.1"/>
</dbReference>
<gene>
    <name evidence="1" type="ORF">ENSA5_62220</name>
</gene>
<dbReference type="OrthoDB" id="8707422at2"/>
<dbReference type="AlphaFoldDB" id="A0A2S9XD42"/>
<dbReference type="Gene3D" id="1.10.150.430">
    <property type="entry name" value="DUF3349, helical bundle"/>
    <property type="match status" value="1"/>
</dbReference>
<evidence type="ECO:0000313" key="2">
    <source>
        <dbReference type="Proteomes" id="UP000237968"/>
    </source>
</evidence>
<dbReference type="Pfam" id="PF11829">
    <property type="entry name" value="DUF3349"/>
    <property type="match status" value="1"/>
</dbReference>
<dbReference type="InterPro" id="IPR021784">
    <property type="entry name" value="DUF3349"/>
</dbReference>
<protein>
    <submittedName>
        <fullName evidence="1">Uncharacterized protein</fullName>
    </submittedName>
</protein>
<comment type="caution">
    <text evidence="1">The sequence shown here is derived from an EMBL/GenBank/DDBJ whole genome shotgun (WGS) entry which is preliminary data.</text>
</comment>
<dbReference type="EMBL" id="PVNK01000269">
    <property type="protein sequence ID" value="PRP90788.1"/>
    <property type="molecule type" value="Genomic_DNA"/>
</dbReference>